<dbReference type="EMBL" id="KN837134">
    <property type="protein sequence ID" value="KIJ41863.1"/>
    <property type="molecule type" value="Genomic_DNA"/>
</dbReference>
<keyword evidence="3" id="KW-1185">Reference proteome</keyword>
<name>A0A0C9VTJ5_SPHS4</name>
<dbReference type="EMBL" id="KN837134">
    <property type="protein sequence ID" value="KIJ41865.1"/>
    <property type="molecule type" value="Genomic_DNA"/>
</dbReference>
<proteinExistence type="predicted"/>
<dbReference type="HOGENOM" id="CLU_037356_1_0_1"/>
<dbReference type="Proteomes" id="UP000054279">
    <property type="component" value="Unassembled WGS sequence"/>
</dbReference>
<protein>
    <submittedName>
        <fullName evidence="2">Uncharacterized protein</fullName>
    </submittedName>
</protein>
<accession>A0A0C9VTJ5</accession>
<evidence type="ECO:0000313" key="2">
    <source>
        <dbReference type="EMBL" id="KIJ41865.1"/>
    </source>
</evidence>
<reference evidence="2 3" key="1">
    <citation type="submission" date="2014-06" db="EMBL/GenBank/DDBJ databases">
        <title>Evolutionary Origins and Diversification of the Mycorrhizal Mutualists.</title>
        <authorList>
            <consortium name="DOE Joint Genome Institute"/>
            <consortium name="Mycorrhizal Genomics Consortium"/>
            <person name="Kohler A."/>
            <person name="Kuo A."/>
            <person name="Nagy L.G."/>
            <person name="Floudas D."/>
            <person name="Copeland A."/>
            <person name="Barry K.W."/>
            <person name="Cichocki N."/>
            <person name="Veneault-Fourrey C."/>
            <person name="LaButti K."/>
            <person name="Lindquist E.A."/>
            <person name="Lipzen A."/>
            <person name="Lundell T."/>
            <person name="Morin E."/>
            <person name="Murat C."/>
            <person name="Riley R."/>
            <person name="Ohm R."/>
            <person name="Sun H."/>
            <person name="Tunlid A."/>
            <person name="Henrissat B."/>
            <person name="Grigoriev I.V."/>
            <person name="Hibbett D.S."/>
            <person name="Martin F."/>
        </authorList>
    </citation>
    <scope>NUCLEOTIDE SEQUENCE [LARGE SCALE GENOMIC DNA]</scope>
    <source>
        <strain evidence="2 3">SS14</strain>
    </source>
</reference>
<dbReference type="AlphaFoldDB" id="A0A0C9VTJ5"/>
<organism evidence="2 3">
    <name type="scientific">Sphaerobolus stellatus (strain SS14)</name>
    <dbReference type="NCBI Taxonomy" id="990650"/>
    <lineage>
        <taxon>Eukaryota</taxon>
        <taxon>Fungi</taxon>
        <taxon>Dikarya</taxon>
        <taxon>Basidiomycota</taxon>
        <taxon>Agaricomycotina</taxon>
        <taxon>Agaricomycetes</taxon>
        <taxon>Phallomycetidae</taxon>
        <taxon>Geastrales</taxon>
        <taxon>Sphaerobolaceae</taxon>
        <taxon>Sphaerobolus</taxon>
    </lineage>
</organism>
<sequence>MSVPNALRDNSEGYFLEEDIDVAAWISKIATDIPHPALMHQMKVVFGSPLNFETGWVPNKKGMQDDSQVCTSVKSLTGAEFLTLILKHCSLSKEQIYTQIIPYMERDDEKQLYSAAGMEHTAYMQLHHRTPAPNKGKRPLTGSLQSRLMAHAPQPAKTGESSQQ</sequence>
<evidence type="ECO:0000313" key="3">
    <source>
        <dbReference type="Proteomes" id="UP000054279"/>
    </source>
</evidence>
<evidence type="ECO:0000313" key="1">
    <source>
        <dbReference type="EMBL" id="KIJ41863.1"/>
    </source>
</evidence>
<gene>
    <name evidence="1" type="ORF">M422DRAFT_255187</name>
    <name evidence="2" type="ORF">M422DRAFT_255191</name>
</gene>